<dbReference type="PANTHER" id="PTHR32322">
    <property type="entry name" value="INNER MEMBRANE TRANSPORTER"/>
    <property type="match status" value="1"/>
</dbReference>
<feature type="transmembrane region" description="Helical" evidence="6">
    <location>
        <begin position="157"/>
        <end position="176"/>
    </location>
</feature>
<dbReference type="SUPFAM" id="SSF103481">
    <property type="entry name" value="Multidrug resistance efflux transporter EmrE"/>
    <property type="match status" value="2"/>
</dbReference>
<feature type="transmembrane region" description="Helical" evidence="6">
    <location>
        <begin position="275"/>
        <end position="297"/>
    </location>
</feature>
<protein>
    <submittedName>
        <fullName evidence="8">Drug/metabolite transporter (DMT)-like permease</fullName>
    </submittedName>
</protein>
<dbReference type="InterPro" id="IPR000620">
    <property type="entry name" value="EamA_dom"/>
</dbReference>
<feature type="transmembrane region" description="Helical" evidence="6">
    <location>
        <begin position="39"/>
        <end position="59"/>
    </location>
</feature>
<evidence type="ECO:0000256" key="1">
    <source>
        <dbReference type="ARBA" id="ARBA00004141"/>
    </source>
</evidence>
<evidence type="ECO:0000256" key="4">
    <source>
        <dbReference type="ARBA" id="ARBA00022989"/>
    </source>
</evidence>
<feature type="transmembrane region" description="Helical" evidence="6">
    <location>
        <begin position="126"/>
        <end position="145"/>
    </location>
</feature>
<comment type="similarity">
    <text evidence="2">Belongs to the EamA transporter family.</text>
</comment>
<accession>A0ABU1MI24</accession>
<evidence type="ECO:0000256" key="3">
    <source>
        <dbReference type="ARBA" id="ARBA00022692"/>
    </source>
</evidence>
<feature type="transmembrane region" description="Helical" evidence="6">
    <location>
        <begin position="250"/>
        <end position="269"/>
    </location>
</feature>
<keyword evidence="3 6" id="KW-0812">Transmembrane</keyword>
<evidence type="ECO:0000259" key="7">
    <source>
        <dbReference type="Pfam" id="PF00892"/>
    </source>
</evidence>
<feature type="transmembrane region" description="Helical" evidence="6">
    <location>
        <begin position="12"/>
        <end position="33"/>
    </location>
</feature>
<comment type="subcellular location">
    <subcellularLocation>
        <location evidence="1">Membrane</location>
        <topology evidence="1">Multi-pass membrane protein</topology>
    </subcellularLocation>
</comment>
<dbReference type="InterPro" id="IPR050638">
    <property type="entry name" value="AA-Vitamin_Transporters"/>
</dbReference>
<evidence type="ECO:0000313" key="8">
    <source>
        <dbReference type="EMBL" id="MDR6509954.1"/>
    </source>
</evidence>
<feature type="transmembrane region" description="Helical" evidence="6">
    <location>
        <begin position="71"/>
        <end position="88"/>
    </location>
</feature>
<feature type="transmembrane region" description="Helical" evidence="6">
    <location>
        <begin position="100"/>
        <end position="119"/>
    </location>
</feature>
<dbReference type="InterPro" id="IPR037185">
    <property type="entry name" value="EmrE-like"/>
</dbReference>
<feature type="domain" description="EamA" evidence="7">
    <location>
        <begin position="12"/>
        <end position="143"/>
    </location>
</feature>
<evidence type="ECO:0000256" key="6">
    <source>
        <dbReference type="SAM" id="Phobius"/>
    </source>
</evidence>
<evidence type="ECO:0000256" key="5">
    <source>
        <dbReference type="ARBA" id="ARBA00023136"/>
    </source>
</evidence>
<dbReference type="Pfam" id="PF00892">
    <property type="entry name" value="EamA"/>
    <property type="match status" value="2"/>
</dbReference>
<comment type="caution">
    <text evidence="8">The sequence shown here is derived from an EMBL/GenBank/DDBJ whole genome shotgun (WGS) entry which is preliminary data.</text>
</comment>
<organism evidence="8 9">
    <name type="scientific">Novosphingobium capsulatum</name>
    <dbReference type="NCBI Taxonomy" id="13688"/>
    <lineage>
        <taxon>Bacteria</taxon>
        <taxon>Pseudomonadati</taxon>
        <taxon>Pseudomonadota</taxon>
        <taxon>Alphaproteobacteria</taxon>
        <taxon>Sphingomonadales</taxon>
        <taxon>Sphingomonadaceae</taxon>
        <taxon>Novosphingobium</taxon>
    </lineage>
</organism>
<name>A0ABU1MI24_9SPHN</name>
<dbReference type="RefSeq" id="WP_309804457.1">
    <property type="nucleotide sequence ID" value="NZ_JAVDRD010000001.1"/>
</dbReference>
<dbReference type="Proteomes" id="UP001184150">
    <property type="component" value="Unassembled WGS sequence"/>
</dbReference>
<dbReference type="EMBL" id="JAVDRD010000001">
    <property type="protein sequence ID" value="MDR6509954.1"/>
    <property type="molecule type" value="Genomic_DNA"/>
</dbReference>
<keyword evidence="9" id="KW-1185">Reference proteome</keyword>
<keyword evidence="4 6" id="KW-1133">Transmembrane helix</keyword>
<feature type="transmembrane region" description="Helical" evidence="6">
    <location>
        <begin position="215"/>
        <end position="238"/>
    </location>
</feature>
<gene>
    <name evidence="8" type="ORF">J2792_000794</name>
</gene>
<keyword evidence="5 6" id="KW-0472">Membrane</keyword>
<dbReference type="PANTHER" id="PTHR32322:SF2">
    <property type="entry name" value="EAMA DOMAIN-CONTAINING PROTEIN"/>
    <property type="match status" value="1"/>
</dbReference>
<evidence type="ECO:0000256" key="2">
    <source>
        <dbReference type="ARBA" id="ARBA00007362"/>
    </source>
</evidence>
<reference evidence="8 9" key="1">
    <citation type="submission" date="2023-07" db="EMBL/GenBank/DDBJ databases">
        <title>Sorghum-associated microbial communities from plants grown in Nebraska, USA.</title>
        <authorList>
            <person name="Schachtman D."/>
        </authorList>
    </citation>
    <scope>NUCLEOTIDE SEQUENCE [LARGE SCALE GENOMIC DNA]</scope>
    <source>
        <strain evidence="8 9">DS1027</strain>
    </source>
</reference>
<proteinExistence type="inferred from homology"/>
<feature type="domain" description="EamA" evidence="7">
    <location>
        <begin position="157"/>
        <end position="293"/>
    </location>
</feature>
<feature type="transmembrane region" description="Helical" evidence="6">
    <location>
        <begin position="188"/>
        <end position="209"/>
    </location>
</feature>
<sequence>MNDRKPVDAAAVAIMIVLCAIWGSQQVAIKLVAGAMSPLLQMGLRSGLAGLATLAIVLWRGEGRVINRQTLAPGLAIGLLFGTEFLLAGEALRFTSASHVTIYLYTAPIGAALALGLLRPDERLRAGQWVGIALSFAGVVLAFSGGKEGAGYPDGRLGDALALGGAFGWACTTLVLRNSSLANAPASVTLFYQLMGAFVLCTLAAPVLGETAVSLTAPLLASMAFQVVVVAFLSYLTWYALLRRYSAARLGVLSFMTPMFGVAAGVIVLGDKLDAAFIGGALMILAGIIIVSTADALPARLFKRRFRPAVNS</sequence>
<evidence type="ECO:0000313" key="9">
    <source>
        <dbReference type="Proteomes" id="UP001184150"/>
    </source>
</evidence>